<dbReference type="GO" id="GO:0003677">
    <property type="term" value="F:DNA binding"/>
    <property type="evidence" value="ECO:0007669"/>
    <property type="project" value="UniProtKB-KW"/>
</dbReference>
<comment type="caution">
    <text evidence="2">The sequence shown here is derived from an EMBL/GenBank/DDBJ whole genome shotgun (WGS) entry which is preliminary data.</text>
</comment>
<sequence length="64" mass="7269">MQDIRCGECSRKLGEGEYTRLVIKCPRCRAINTLRATIPTPERPRASNLQDAHVCQPRHTAPRP</sequence>
<dbReference type="Pfam" id="PF10122">
    <property type="entry name" value="Zn_ribbon_Com"/>
    <property type="match status" value="1"/>
</dbReference>
<dbReference type="InterPro" id="IPR019294">
    <property type="entry name" value="Translation_reg_Com"/>
</dbReference>
<organism evidence="2 3">
    <name type="scientific">Ralstonia pseudosolanacearum</name>
    <dbReference type="NCBI Taxonomy" id="1310165"/>
    <lineage>
        <taxon>Bacteria</taxon>
        <taxon>Pseudomonadati</taxon>
        <taxon>Pseudomonadota</taxon>
        <taxon>Betaproteobacteria</taxon>
        <taxon>Burkholderiales</taxon>
        <taxon>Burkholderiaceae</taxon>
        <taxon>Ralstonia</taxon>
        <taxon>Ralstonia solanacearum species complex</taxon>
    </lineage>
</organism>
<protein>
    <submittedName>
        <fullName evidence="2">Com family DNA-binding transcriptional regulator</fullName>
    </submittedName>
</protein>
<dbReference type="RefSeq" id="WP_081049939.1">
    <property type="nucleotide sequence ID" value="NZ_JAAWVG010000017.1"/>
</dbReference>
<feature type="region of interest" description="Disordered" evidence="1">
    <location>
        <begin position="39"/>
        <end position="64"/>
    </location>
</feature>
<dbReference type="OrthoDB" id="5460091at2"/>
<accession>A0A454TSQ6</accession>
<evidence type="ECO:0000256" key="1">
    <source>
        <dbReference type="SAM" id="MobiDB-lite"/>
    </source>
</evidence>
<dbReference type="Proteomes" id="UP000271222">
    <property type="component" value="Unassembled WGS sequence"/>
</dbReference>
<evidence type="ECO:0000313" key="3">
    <source>
        <dbReference type="Proteomes" id="UP000271222"/>
    </source>
</evidence>
<proteinExistence type="predicted"/>
<dbReference type="AlphaFoldDB" id="A0A454TSQ6"/>
<gene>
    <name evidence="2" type="ORF">EGA29_10435</name>
</gene>
<reference evidence="2 3" key="1">
    <citation type="submission" date="2018-10" db="EMBL/GenBank/DDBJ databases">
        <title>Draft Genome Sequence of Ralstonia pseudosolanacearum (R. solanacearum phylotype I) Strain Tg03 Isolated from Luffa cylindrica in China.</title>
        <authorList>
            <person name="Yuan G.-Q."/>
            <person name="Li Q.-Q."/>
            <person name="Zhang Y.-W."/>
        </authorList>
    </citation>
    <scope>NUCLEOTIDE SEQUENCE [LARGE SCALE GENOMIC DNA]</scope>
    <source>
        <strain evidence="2 3">Tg03</strain>
    </source>
</reference>
<evidence type="ECO:0000313" key="2">
    <source>
        <dbReference type="EMBL" id="RNM07330.1"/>
    </source>
</evidence>
<name>A0A454TSQ6_9RALS</name>
<keyword evidence="2" id="KW-0238">DNA-binding</keyword>
<dbReference type="EMBL" id="RJTL01000014">
    <property type="protein sequence ID" value="RNM07330.1"/>
    <property type="molecule type" value="Genomic_DNA"/>
</dbReference>